<accession>R9LED9</accession>
<evidence type="ECO:0000313" key="2">
    <source>
        <dbReference type="Proteomes" id="UP000019598"/>
    </source>
</evidence>
<dbReference type="AlphaFoldDB" id="R9LED9"/>
<reference evidence="1 2" key="1">
    <citation type="submission" date="2013-04" db="EMBL/GenBank/DDBJ databases">
        <title>The Genome Sequence of Paenibacillus barengoltzii G22.</title>
        <authorList>
            <consortium name="The Broad Institute Genomics Platform"/>
            <consortium name="The Broad Institute Genome Sequencing Center for Infectious Disease"/>
            <person name="Earl A."/>
            <person name="Xavier R."/>
            <person name="Elson C."/>
            <person name="Duck W."/>
            <person name="Walker B."/>
            <person name="Young S."/>
            <person name="Zeng Q."/>
            <person name="Gargeya S."/>
            <person name="Fitzgerald M."/>
            <person name="Haas B."/>
            <person name="Abouelleil A."/>
            <person name="Allen A.W."/>
            <person name="Alvarado L."/>
            <person name="Arachchi H.M."/>
            <person name="Berlin A.M."/>
            <person name="Chapman S.B."/>
            <person name="Gainer-Dewar J."/>
            <person name="Goldberg J."/>
            <person name="Griggs A."/>
            <person name="Gujja S."/>
            <person name="Hansen M."/>
            <person name="Howarth C."/>
            <person name="Imamovic A."/>
            <person name="Ireland A."/>
            <person name="Larimer J."/>
            <person name="McCowan C."/>
            <person name="Murphy C."/>
            <person name="Pearson M."/>
            <person name="Poon T.W."/>
            <person name="Priest M."/>
            <person name="Roberts A."/>
            <person name="Saif S."/>
            <person name="Shea T."/>
            <person name="Sisk P."/>
            <person name="Sykes S."/>
            <person name="Wortman J."/>
            <person name="Nusbaum C."/>
            <person name="Birren B."/>
        </authorList>
    </citation>
    <scope>NUCLEOTIDE SEQUENCE [LARGE SCALE GENOMIC DNA]</scope>
    <source>
        <strain evidence="1 2">G22</strain>
    </source>
</reference>
<protein>
    <submittedName>
        <fullName evidence="1">Uncharacterized protein</fullName>
    </submittedName>
</protein>
<gene>
    <name evidence="1" type="ORF">C812_01474</name>
</gene>
<name>R9LED9_9BACL</name>
<evidence type="ECO:0000313" key="1">
    <source>
        <dbReference type="EMBL" id="EOS57154.1"/>
    </source>
</evidence>
<dbReference type="HOGENOM" id="CLU_2881563_0_0_9"/>
<proteinExistence type="predicted"/>
<dbReference type="EMBL" id="ASSZ01000013">
    <property type="protein sequence ID" value="EOS57154.1"/>
    <property type="molecule type" value="Genomic_DNA"/>
</dbReference>
<dbReference type="Proteomes" id="UP000019598">
    <property type="component" value="Unassembled WGS sequence"/>
</dbReference>
<comment type="caution">
    <text evidence="1">The sequence shown here is derived from an EMBL/GenBank/DDBJ whole genome shotgun (WGS) entry which is preliminary data.</text>
</comment>
<sequence>MKVHLQTTEYGQLNMNKDEKRRMRTCSLPSFAFTQDYHGDDTALMFEQYHEDMWDRSHFKIGH</sequence>
<organism evidence="1 2">
    <name type="scientific">Paenibacillus barengoltzii G22</name>
    <dbReference type="NCBI Taxonomy" id="1235795"/>
    <lineage>
        <taxon>Bacteria</taxon>
        <taxon>Bacillati</taxon>
        <taxon>Bacillota</taxon>
        <taxon>Bacilli</taxon>
        <taxon>Bacillales</taxon>
        <taxon>Paenibacillaceae</taxon>
        <taxon>Paenibacillus</taxon>
    </lineage>
</organism>
<dbReference type="STRING" id="1235795.C812_01474"/>
<dbReference type="PATRIC" id="fig|1235795.3.peg.1437"/>